<organism evidence="3 4">
    <name type="scientific">Actinomadura coerulea</name>
    <dbReference type="NCBI Taxonomy" id="46159"/>
    <lineage>
        <taxon>Bacteria</taxon>
        <taxon>Bacillati</taxon>
        <taxon>Actinomycetota</taxon>
        <taxon>Actinomycetes</taxon>
        <taxon>Streptosporangiales</taxon>
        <taxon>Thermomonosporaceae</taxon>
        <taxon>Actinomadura</taxon>
    </lineage>
</organism>
<accession>A0A7X0FV22</accession>
<proteinExistence type="predicted"/>
<feature type="transmembrane region" description="Helical" evidence="2">
    <location>
        <begin position="369"/>
        <end position="387"/>
    </location>
</feature>
<feature type="compositionally biased region" description="Pro residues" evidence="1">
    <location>
        <begin position="306"/>
        <end position="328"/>
    </location>
</feature>
<feature type="compositionally biased region" description="Low complexity" evidence="1">
    <location>
        <begin position="333"/>
        <end position="347"/>
    </location>
</feature>
<gene>
    <name evidence="3" type="ORF">BKA00_001141</name>
</gene>
<feature type="transmembrane region" description="Helical" evidence="2">
    <location>
        <begin position="205"/>
        <end position="226"/>
    </location>
</feature>
<evidence type="ECO:0000313" key="4">
    <source>
        <dbReference type="Proteomes" id="UP000546324"/>
    </source>
</evidence>
<dbReference type="RefSeq" id="WP_185023913.1">
    <property type="nucleotide sequence ID" value="NZ_JACHMQ010000001.1"/>
</dbReference>
<comment type="caution">
    <text evidence="3">The sequence shown here is derived from an EMBL/GenBank/DDBJ whole genome shotgun (WGS) entry which is preliminary data.</text>
</comment>
<evidence type="ECO:0000256" key="2">
    <source>
        <dbReference type="SAM" id="Phobius"/>
    </source>
</evidence>
<sequence length="524" mass="56345">MAGLVDGAAGLLSRRLVITTWIPLFVLLAVLLALAAAGLGWTTVTDAWDSVPADLRVLAGLALLAATTMLAHLLNAVRPQIVRLYEGYWPERLERRYVRHHLRVHARLKLDTAGGPWPLDYPRLARRVRSTRLGNILRAAEEHPLRQYGLPAAIVWPRLYGTLPEAFRATFGAVAADFELMITISVLGLVLAVTGPVLAALLLPWYVAPLVLLAGAAVFWLGCLAATRAAVPYANQIRAAFDVHRWRLLEAAGLRLPTSYDEERAQWTQLRKLWVGAGPDADRGDSLRYPSDEPPQTITLVHAPPESGPAPERPPEPVPPASSTPPAPETRIAPGAPASTGTAPPAGRQAPDGTATSGTERLPRLGRDLGLVLAVALLVTAAVTGTWQSVRAEPAETSRALPPFHQVTADDLKRDRRELTQRYTLKALPEGAEVDRGSLGPKLPAGALSGRLITTIACAKGNQLLVRQGDRVTIRWTPPGAAAARQVKDALILQLLADDRAVVAVRLADVTRLPTTVTAQLVRP</sequence>
<evidence type="ECO:0000256" key="1">
    <source>
        <dbReference type="SAM" id="MobiDB-lite"/>
    </source>
</evidence>
<feature type="transmembrane region" description="Helical" evidence="2">
    <location>
        <begin position="178"/>
        <end position="199"/>
    </location>
</feature>
<feature type="transmembrane region" description="Helical" evidence="2">
    <location>
        <begin position="21"/>
        <end position="43"/>
    </location>
</feature>
<evidence type="ECO:0000313" key="3">
    <source>
        <dbReference type="EMBL" id="MBB6394227.1"/>
    </source>
</evidence>
<keyword evidence="4" id="KW-1185">Reference proteome</keyword>
<keyword evidence="2" id="KW-0472">Membrane</keyword>
<dbReference type="EMBL" id="JACHMQ010000001">
    <property type="protein sequence ID" value="MBB6394227.1"/>
    <property type="molecule type" value="Genomic_DNA"/>
</dbReference>
<reference evidence="3 4" key="1">
    <citation type="submission" date="2020-08" db="EMBL/GenBank/DDBJ databases">
        <title>Sequencing the genomes of 1000 actinobacteria strains.</title>
        <authorList>
            <person name="Klenk H.-P."/>
        </authorList>
    </citation>
    <scope>NUCLEOTIDE SEQUENCE [LARGE SCALE GENOMIC DNA]</scope>
    <source>
        <strain evidence="3 4">DSM 43675</strain>
    </source>
</reference>
<keyword evidence="2" id="KW-1133">Transmembrane helix</keyword>
<feature type="region of interest" description="Disordered" evidence="1">
    <location>
        <begin position="283"/>
        <end position="362"/>
    </location>
</feature>
<dbReference type="AlphaFoldDB" id="A0A7X0FV22"/>
<feature type="transmembrane region" description="Helical" evidence="2">
    <location>
        <begin position="55"/>
        <end position="74"/>
    </location>
</feature>
<keyword evidence="2" id="KW-0812">Transmembrane</keyword>
<name>A0A7X0FV22_9ACTN</name>
<protein>
    <submittedName>
        <fullName evidence="3">Uncharacterized protein</fullName>
    </submittedName>
</protein>
<dbReference type="Proteomes" id="UP000546324">
    <property type="component" value="Unassembled WGS sequence"/>
</dbReference>